<dbReference type="InterPro" id="IPR020563">
    <property type="entry name" value="X-over_junc_endoDNase_Mg_BS"/>
</dbReference>
<keyword evidence="5 12" id="KW-0255">Endonuclease</keyword>
<dbReference type="Gene3D" id="3.30.420.10">
    <property type="entry name" value="Ribonuclease H-like superfamily/Ribonuclease H"/>
    <property type="match status" value="1"/>
</dbReference>
<dbReference type="Proteomes" id="UP001332192">
    <property type="component" value="Chromosome"/>
</dbReference>
<evidence type="ECO:0000256" key="3">
    <source>
        <dbReference type="ARBA" id="ARBA00022722"/>
    </source>
</evidence>
<dbReference type="PANTHER" id="PTHR30194:SF3">
    <property type="entry name" value="CROSSOVER JUNCTION ENDODEOXYRIBONUCLEASE RUVC"/>
    <property type="match status" value="1"/>
</dbReference>
<sequence length="184" mass="19116">MSGSPAGPLVVAGIDPGLARTGYGVVAIQGRTGRLLASGTIVTRAHMPAHRRLLELYRQLQDVLAEWRPPLVVVERLFLGRNRTSAMAVGEARGVAMLAAAQAGARIVELTPQQVKLMMTGAGRGEKSQVGYMVRALLHVQAPLGPDEADALAVALCGAWMETEGTASGGSSARPAREEASGGP</sequence>
<evidence type="ECO:0000256" key="6">
    <source>
        <dbReference type="ARBA" id="ARBA00022763"/>
    </source>
</evidence>
<dbReference type="EC" id="3.1.21.10" evidence="12 13"/>
<evidence type="ECO:0000256" key="5">
    <source>
        <dbReference type="ARBA" id="ARBA00022759"/>
    </source>
</evidence>
<proteinExistence type="inferred from homology"/>
<reference evidence="15 16" key="1">
    <citation type="journal article" date="2024" name="Front. Microbiol.">
        <title>Novel thermophilic genera Geochorda gen. nov. and Carboxydochorda gen. nov. from the deep terrestrial subsurface reveal the ecophysiological diversity in the class Limnochordia.</title>
        <authorList>
            <person name="Karnachuk O.V."/>
            <person name="Lukina A.P."/>
            <person name="Avakyan M.R."/>
            <person name="Kadnikov V.V."/>
            <person name="Begmatov S."/>
            <person name="Beletsky A.V."/>
            <person name="Vlasova K.G."/>
            <person name="Novikov A.A."/>
            <person name="Shcherbakova V.A."/>
            <person name="Mardanov A.V."/>
            <person name="Ravin N.V."/>
        </authorList>
    </citation>
    <scope>NUCLEOTIDE SEQUENCE [LARGE SCALE GENOMIC DNA]</scope>
    <source>
        <strain evidence="15 16">L945</strain>
    </source>
</reference>
<evidence type="ECO:0000256" key="4">
    <source>
        <dbReference type="ARBA" id="ARBA00022723"/>
    </source>
</evidence>
<dbReference type="PANTHER" id="PTHR30194">
    <property type="entry name" value="CROSSOVER JUNCTION ENDODEOXYRIBONUCLEASE RUVC"/>
    <property type="match status" value="1"/>
</dbReference>
<keyword evidence="10 12" id="KW-0233">DNA recombination</keyword>
<feature type="compositionally biased region" description="Basic and acidic residues" evidence="14">
    <location>
        <begin position="175"/>
        <end position="184"/>
    </location>
</feature>
<keyword evidence="4 12" id="KW-0479">Metal-binding</keyword>
<accession>A0ABZ1C127</accession>
<keyword evidence="9 12" id="KW-0238">DNA-binding</keyword>
<protein>
    <recommendedName>
        <fullName evidence="12 13">Crossover junction endodeoxyribonuclease RuvC</fullName>
        <ecNumber evidence="12 13">3.1.21.10</ecNumber>
    </recommendedName>
    <alternativeName>
        <fullName evidence="12">Holliday junction nuclease RuvC</fullName>
    </alternativeName>
    <alternativeName>
        <fullName evidence="12">Holliday junction resolvase RuvC</fullName>
    </alternativeName>
</protein>
<comment type="subunit">
    <text evidence="12">Homodimer which binds Holliday junction (HJ) DNA. The HJ becomes 2-fold symmetrical on binding to RuvC with unstacked arms; it has a different conformation from HJ DNA in complex with RuvA. In the full resolvosome a probable DNA-RuvA(4)-RuvB(12)-RuvC(2) complex forms which resolves the HJ.</text>
</comment>
<comment type="catalytic activity">
    <reaction evidence="12">
        <text>Endonucleolytic cleavage at a junction such as a reciprocal single-stranded crossover between two homologous DNA duplexes (Holliday junction).</text>
        <dbReference type="EC" id="3.1.21.10"/>
    </reaction>
</comment>
<evidence type="ECO:0000256" key="11">
    <source>
        <dbReference type="ARBA" id="ARBA00023204"/>
    </source>
</evidence>
<comment type="function">
    <text evidence="12">The RuvA-RuvB-RuvC complex processes Holliday junction (HJ) DNA during genetic recombination and DNA repair. Endonuclease that resolves HJ intermediates. Cleaves cruciform DNA by making single-stranded nicks across the HJ at symmetrical positions within the homologous arms, yielding a 5'-phosphate and a 3'-hydroxyl group; requires a central core of homology in the junction. The consensus cleavage sequence is 5'-(A/T)TT(C/G)-3'. Cleavage occurs on the 3'-side of the TT dinucleotide at the point of strand exchange. HJ branch migration catalyzed by RuvA-RuvB allows RuvC to scan DNA until it finds its consensus sequence, where it cleaves and resolves the cruciform DNA.</text>
</comment>
<evidence type="ECO:0000256" key="12">
    <source>
        <dbReference type="HAMAP-Rule" id="MF_00034"/>
    </source>
</evidence>
<feature type="binding site" evidence="12">
    <location>
        <position position="15"/>
    </location>
    <ligand>
        <name>Mg(2+)</name>
        <dbReference type="ChEBI" id="CHEBI:18420"/>
        <label>1</label>
    </ligand>
</feature>
<feature type="binding site" evidence="12">
    <location>
        <position position="147"/>
    </location>
    <ligand>
        <name>Mg(2+)</name>
        <dbReference type="ChEBI" id="CHEBI:18420"/>
        <label>1</label>
    </ligand>
</feature>
<keyword evidence="16" id="KW-1185">Reference proteome</keyword>
<evidence type="ECO:0000256" key="14">
    <source>
        <dbReference type="SAM" id="MobiDB-lite"/>
    </source>
</evidence>
<evidence type="ECO:0000256" key="9">
    <source>
        <dbReference type="ARBA" id="ARBA00023125"/>
    </source>
</evidence>
<dbReference type="InterPro" id="IPR012337">
    <property type="entry name" value="RNaseH-like_sf"/>
</dbReference>
<evidence type="ECO:0000256" key="8">
    <source>
        <dbReference type="ARBA" id="ARBA00022842"/>
    </source>
</evidence>
<feature type="active site" evidence="12">
    <location>
        <position position="75"/>
    </location>
</feature>
<dbReference type="EMBL" id="CP141615">
    <property type="protein sequence ID" value="WRP18649.1"/>
    <property type="molecule type" value="Genomic_DNA"/>
</dbReference>
<feature type="active site" evidence="12">
    <location>
        <position position="147"/>
    </location>
</feature>
<dbReference type="InterPro" id="IPR036397">
    <property type="entry name" value="RNaseH_sf"/>
</dbReference>
<evidence type="ECO:0000313" key="16">
    <source>
        <dbReference type="Proteomes" id="UP001332192"/>
    </source>
</evidence>
<organism evidence="15 16">
    <name type="scientific">Carboxydichorda subterranea</name>
    <dbReference type="NCBI Taxonomy" id="3109565"/>
    <lineage>
        <taxon>Bacteria</taxon>
        <taxon>Bacillati</taxon>
        <taxon>Bacillota</taxon>
        <taxon>Limnochordia</taxon>
        <taxon>Limnochordales</taxon>
        <taxon>Geochordaceae</taxon>
        <taxon>Carboxydichorda</taxon>
    </lineage>
</organism>
<evidence type="ECO:0000256" key="1">
    <source>
        <dbReference type="ARBA" id="ARBA00009518"/>
    </source>
</evidence>
<comment type="subcellular location">
    <subcellularLocation>
        <location evidence="12">Cytoplasm</location>
    </subcellularLocation>
</comment>
<dbReference type="CDD" id="cd16962">
    <property type="entry name" value="RuvC"/>
    <property type="match status" value="1"/>
</dbReference>
<gene>
    <name evidence="12 15" type="primary">ruvC</name>
    <name evidence="15" type="ORF">U7230_06525</name>
</gene>
<feature type="region of interest" description="Disordered" evidence="14">
    <location>
        <begin position="165"/>
        <end position="184"/>
    </location>
</feature>
<keyword evidence="7 12" id="KW-0378">Hydrolase</keyword>
<dbReference type="RefSeq" id="WP_324717922.1">
    <property type="nucleotide sequence ID" value="NZ_CP141615.1"/>
</dbReference>
<dbReference type="PRINTS" id="PR00696">
    <property type="entry name" value="RSOLVASERUVC"/>
</dbReference>
<feature type="active site" evidence="12">
    <location>
        <position position="15"/>
    </location>
</feature>
<keyword evidence="3 12" id="KW-0540">Nuclease</keyword>
<evidence type="ECO:0000313" key="15">
    <source>
        <dbReference type="EMBL" id="WRP18649.1"/>
    </source>
</evidence>
<name>A0ABZ1C127_9FIRM</name>
<comment type="similarity">
    <text evidence="1 12">Belongs to the RuvC family.</text>
</comment>
<evidence type="ECO:0000256" key="13">
    <source>
        <dbReference type="NCBIfam" id="TIGR00228"/>
    </source>
</evidence>
<keyword evidence="2 12" id="KW-0963">Cytoplasm</keyword>
<evidence type="ECO:0000256" key="10">
    <source>
        <dbReference type="ARBA" id="ARBA00023172"/>
    </source>
</evidence>
<dbReference type="InterPro" id="IPR002176">
    <property type="entry name" value="X-over_junc_endoDNase_RuvC"/>
</dbReference>
<evidence type="ECO:0000256" key="2">
    <source>
        <dbReference type="ARBA" id="ARBA00022490"/>
    </source>
</evidence>
<dbReference type="PROSITE" id="PS01321">
    <property type="entry name" value="RUVC"/>
    <property type="match status" value="1"/>
</dbReference>
<evidence type="ECO:0000256" key="7">
    <source>
        <dbReference type="ARBA" id="ARBA00022801"/>
    </source>
</evidence>
<feature type="binding site" evidence="12">
    <location>
        <position position="75"/>
    </location>
    <ligand>
        <name>Mg(2+)</name>
        <dbReference type="ChEBI" id="CHEBI:18420"/>
        <label>2</label>
    </ligand>
</feature>
<dbReference type="Pfam" id="PF02075">
    <property type="entry name" value="RuvC"/>
    <property type="match status" value="1"/>
</dbReference>
<dbReference type="NCBIfam" id="TIGR00228">
    <property type="entry name" value="ruvC"/>
    <property type="match status" value="1"/>
</dbReference>
<keyword evidence="11 12" id="KW-0234">DNA repair</keyword>
<dbReference type="HAMAP" id="MF_00034">
    <property type="entry name" value="RuvC"/>
    <property type="match status" value="1"/>
</dbReference>
<dbReference type="SUPFAM" id="SSF53098">
    <property type="entry name" value="Ribonuclease H-like"/>
    <property type="match status" value="1"/>
</dbReference>
<keyword evidence="6 12" id="KW-0227">DNA damage</keyword>
<keyword evidence="8 12" id="KW-0460">Magnesium</keyword>
<comment type="cofactor">
    <cofactor evidence="12">
        <name>Mg(2+)</name>
        <dbReference type="ChEBI" id="CHEBI:18420"/>
    </cofactor>
    <text evidence="12">Binds 2 Mg(2+) ion per subunit.</text>
</comment>